<dbReference type="KEGG" id="mala:NCTC10135_00643"/>
<protein>
    <submittedName>
        <fullName evidence="1">Uncharacterized protein</fullName>
    </submittedName>
</protein>
<name>A0A3B0PF37_9BACT</name>
<organism evidence="1 2">
    <name type="scientific">Metamycoplasma alkalescens</name>
    <dbReference type="NCBI Taxonomy" id="45363"/>
    <lineage>
        <taxon>Bacteria</taxon>
        <taxon>Bacillati</taxon>
        <taxon>Mycoplasmatota</taxon>
        <taxon>Mycoplasmoidales</taxon>
        <taxon>Metamycoplasmataceae</taxon>
        <taxon>Metamycoplasma</taxon>
    </lineage>
</organism>
<dbReference type="Proteomes" id="UP000259864">
    <property type="component" value="Chromosome 1"/>
</dbReference>
<evidence type="ECO:0000313" key="2">
    <source>
        <dbReference type="Proteomes" id="UP000259864"/>
    </source>
</evidence>
<proteinExistence type="predicted"/>
<dbReference type="EMBL" id="LS991949">
    <property type="protein sequence ID" value="SYV90126.1"/>
    <property type="molecule type" value="Genomic_DNA"/>
</dbReference>
<reference evidence="2" key="1">
    <citation type="submission" date="2018-06" db="EMBL/GenBank/DDBJ databases">
        <authorList>
            <consortium name="Pathogen Informatics"/>
        </authorList>
    </citation>
    <scope>NUCLEOTIDE SEQUENCE [LARGE SCALE GENOMIC DNA]</scope>
    <source>
        <strain evidence="2">NCTC10135</strain>
    </source>
</reference>
<sequence>MKNFEEKINIFLNTNYKNRITRNSAKTALNRILIIGEINIDKINKIYNLLNLSGSSKNTELAYIRKFINTMSKIENKFYDTSKLISFENDTKPKQIFNSLELSKIENALEKW</sequence>
<accession>A0A3B0PF37</accession>
<feature type="non-terminal residue" evidence="1">
    <location>
        <position position="112"/>
    </location>
</feature>
<dbReference type="AlphaFoldDB" id="A0A3B0PF37"/>
<gene>
    <name evidence="1" type="ORF">NCTC10135_00643</name>
</gene>
<evidence type="ECO:0000313" key="1">
    <source>
        <dbReference type="EMBL" id="SYV90126.1"/>
    </source>
</evidence>